<feature type="domain" description="A to I editase" evidence="12">
    <location>
        <begin position="48"/>
        <end position="369"/>
    </location>
</feature>
<evidence type="ECO:0000256" key="4">
    <source>
        <dbReference type="ARBA" id="ARBA00022833"/>
    </source>
</evidence>
<evidence type="ECO:0000256" key="11">
    <source>
        <dbReference type="ARBA" id="ARBA00047635"/>
    </source>
</evidence>
<evidence type="ECO:0000256" key="8">
    <source>
        <dbReference type="ARBA" id="ARBA00038940"/>
    </source>
</evidence>
<keyword evidence="1" id="KW-0819">tRNA processing</keyword>
<comment type="similarity">
    <text evidence="7">Belongs to the ADAT1 family.</text>
</comment>
<dbReference type="GO" id="GO:0046872">
    <property type="term" value="F:metal ion binding"/>
    <property type="evidence" value="ECO:0007669"/>
    <property type="project" value="UniProtKB-KW"/>
</dbReference>
<accession>A0A6H5J8F3</accession>
<dbReference type="SMART" id="SM00552">
    <property type="entry name" value="ADEAMc"/>
    <property type="match status" value="1"/>
</dbReference>
<dbReference type="PANTHER" id="PTHR46516:SF1">
    <property type="entry name" value="TRNA-SPECIFIC ADENOSINE DEAMINASE 1"/>
    <property type="match status" value="1"/>
</dbReference>
<reference evidence="13 14" key="1">
    <citation type="submission" date="2020-02" db="EMBL/GenBank/DDBJ databases">
        <authorList>
            <person name="Ferguson B K."/>
        </authorList>
    </citation>
    <scope>NUCLEOTIDE SEQUENCE [LARGE SCALE GENOMIC DNA]</scope>
</reference>
<evidence type="ECO:0000256" key="10">
    <source>
        <dbReference type="ARBA" id="ARBA00041760"/>
    </source>
</evidence>
<dbReference type="OrthoDB" id="416253at2759"/>
<evidence type="ECO:0000256" key="9">
    <source>
        <dbReference type="ARBA" id="ARBA00040502"/>
    </source>
</evidence>
<protein>
    <recommendedName>
        <fullName evidence="9">tRNA-specific adenosine deaminase 1</fullName>
        <ecNumber evidence="8">3.5.4.34</ecNumber>
    </recommendedName>
    <alternativeName>
        <fullName evidence="10">tRNA-specific adenosine-37 deaminase</fullName>
    </alternativeName>
</protein>
<dbReference type="InterPro" id="IPR002466">
    <property type="entry name" value="A_deamin"/>
</dbReference>
<dbReference type="Proteomes" id="UP000479190">
    <property type="component" value="Unassembled WGS sequence"/>
</dbReference>
<keyword evidence="4" id="KW-0862">Zinc</keyword>
<evidence type="ECO:0000313" key="14">
    <source>
        <dbReference type="Proteomes" id="UP000479190"/>
    </source>
</evidence>
<comment type="cofactor">
    <cofactor evidence="5">
        <name>1D-myo-inositol hexakisphosphate</name>
        <dbReference type="ChEBI" id="CHEBI:58130"/>
    </cofactor>
</comment>
<name>A0A6H5J8F3_9HYME</name>
<keyword evidence="14" id="KW-1185">Reference proteome</keyword>
<dbReference type="PROSITE" id="PS50141">
    <property type="entry name" value="A_DEAMIN_EDITASE"/>
    <property type="match status" value="1"/>
</dbReference>
<sequence>MDFKDKIAQLCLEKYSNLKKTGKPTDKEWTILSGVVLEDNLNNFKVVSLCTGTKCLSGKELKNTEHCNLGNKLNDSHAEILTRRAFIRYLYHQIFIAINEDKSEIFYLKERKIEMKDINFHFFSSQTPCGDCSIIPKSKIDVSKSPPKKLRKSDEGSFELEYGQEVEDIHRTGAKCIENGEQDKHGQGVDFHTLGPLRTKPGRGDRTLSLSCSDKMSKWNIMGVQGALLTLLIKPIHFKSIIIGGGCPYSLDSMERGLFNRFDPNTKAPVIKQSLMAFEHSKNAIRLRPCPSSIVWCDVPEKSLEISVNGLKQGATKNKKNTNLLMISRKELFKTFLRVYDQYSNSIEIAQHPKKMTYYQCKQYCVSYQNKWKSKEHIFPLWPAKPLHLKECLSF</sequence>
<proteinExistence type="inferred from homology"/>
<dbReference type="GO" id="GO:0003723">
    <property type="term" value="F:RNA binding"/>
    <property type="evidence" value="ECO:0007669"/>
    <property type="project" value="InterPro"/>
</dbReference>
<evidence type="ECO:0000259" key="12">
    <source>
        <dbReference type="PROSITE" id="PS50141"/>
    </source>
</evidence>
<dbReference type="PANTHER" id="PTHR46516">
    <property type="entry name" value="TRNA-SPECIFIC ADENOSINE DEAMINASE 1"/>
    <property type="match status" value="1"/>
</dbReference>
<dbReference type="GO" id="GO:0008033">
    <property type="term" value="P:tRNA processing"/>
    <property type="evidence" value="ECO:0007669"/>
    <property type="project" value="UniProtKB-KW"/>
</dbReference>
<evidence type="ECO:0000313" key="13">
    <source>
        <dbReference type="EMBL" id="CAB0044469.1"/>
    </source>
</evidence>
<dbReference type="AlphaFoldDB" id="A0A6H5J8F3"/>
<dbReference type="Pfam" id="PF02137">
    <property type="entry name" value="A_deamin"/>
    <property type="match status" value="1"/>
</dbReference>
<evidence type="ECO:0000256" key="1">
    <source>
        <dbReference type="ARBA" id="ARBA00022694"/>
    </source>
</evidence>
<comment type="function">
    <text evidence="6">Specifically deaminates adenosine-37 to inosine in tRNA-Ala.</text>
</comment>
<dbReference type="GO" id="GO:0043829">
    <property type="term" value="F:tRNA-specific adenosine-37 deaminase activity"/>
    <property type="evidence" value="ECO:0007669"/>
    <property type="project" value="UniProtKB-EC"/>
</dbReference>
<dbReference type="EC" id="3.5.4.34" evidence="8"/>
<gene>
    <name evidence="13" type="ORF">TBRA_LOCUS16057</name>
</gene>
<evidence type="ECO:0000256" key="2">
    <source>
        <dbReference type="ARBA" id="ARBA00022723"/>
    </source>
</evidence>
<keyword evidence="2" id="KW-0479">Metal-binding</keyword>
<dbReference type="EMBL" id="CADCXV010001460">
    <property type="protein sequence ID" value="CAB0044469.1"/>
    <property type="molecule type" value="Genomic_DNA"/>
</dbReference>
<evidence type="ECO:0000256" key="6">
    <source>
        <dbReference type="ARBA" id="ARBA00037784"/>
    </source>
</evidence>
<evidence type="ECO:0000256" key="7">
    <source>
        <dbReference type="ARBA" id="ARBA00038326"/>
    </source>
</evidence>
<organism evidence="13 14">
    <name type="scientific">Trichogramma brassicae</name>
    <dbReference type="NCBI Taxonomy" id="86971"/>
    <lineage>
        <taxon>Eukaryota</taxon>
        <taxon>Metazoa</taxon>
        <taxon>Ecdysozoa</taxon>
        <taxon>Arthropoda</taxon>
        <taxon>Hexapoda</taxon>
        <taxon>Insecta</taxon>
        <taxon>Pterygota</taxon>
        <taxon>Neoptera</taxon>
        <taxon>Endopterygota</taxon>
        <taxon>Hymenoptera</taxon>
        <taxon>Apocrita</taxon>
        <taxon>Proctotrupomorpha</taxon>
        <taxon>Chalcidoidea</taxon>
        <taxon>Trichogrammatidae</taxon>
        <taxon>Trichogramma</taxon>
    </lineage>
</organism>
<comment type="catalytic activity">
    <reaction evidence="11">
        <text>adenosine(37) in tRNA(Ala) + H2O + H(+) = inosine(37) in tRNA(Ala) + NH4(+)</text>
        <dbReference type="Rhea" id="RHEA:50968"/>
        <dbReference type="Rhea" id="RHEA-COMP:12855"/>
        <dbReference type="Rhea" id="RHEA-COMP:12856"/>
        <dbReference type="ChEBI" id="CHEBI:15377"/>
        <dbReference type="ChEBI" id="CHEBI:15378"/>
        <dbReference type="ChEBI" id="CHEBI:28938"/>
        <dbReference type="ChEBI" id="CHEBI:74411"/>
        <dbReference type="ChEBI" id="CHEBI:82852"/>
        <dbReference type="EC" id="3.5.4.34"/>
    </reaction>
</comment>
<evidence type="ECO:0000256" key="3">
    <source>
        <dbReference type="ARBA" id="ARBA00022801"/>
    </source>
</evidence>
<evidence type="ECO:0000256" key="5">
    <source>
        <dbReference type="ARBA" id="ARBA00037026"/>
    </source>
</evidence>
<keyword evidence="3" id="KW-0378">Hydrolase</keyword>